<gene>
    <name evidence="1" type="ORF">IAC96_05845</name>
</gene>
<name>A0A9D1JDF6_9FIRM</name>
<dbReference type="Proteomes" id="UP000824201">
    <property type="component" value="Unassembled WGS sequence"/>
</dbReference>
<dbReference type="EMBL" id="DVHN01000063">
    <property type="protein sequence ID" value="HIR88456.1"/>
    <property type="molecule type" value="Genomic_DNA"/>
</dbReference>
<accession>A0A9D1JDF6</accession>
<protein>
    <submittedName>
        <fullName evidence="1">Uncharacterized protein</fullName>
    </submittedName>
</protein>
<proteinExistence type="predicted"/>
<evidence type="ECO:0000313" key="2">
    <source>
        <dbReference type="Proteomes" id="UP000824201"/>
    </source>
</evidence>
<comment type="caution">
    <text evidence="1">The sequence shown here is derived from an EMBL/GenBank/DDBJ whole genome shotgun (WGS) entry which is preliminary data.</text>
</comment>
<reference evidence="1" key="1">
    <citation type="submission" date="2020-10" db="EMBL/GenBank/DDBJ databases">
        <authorList>
            <person name="Gilroy R."/>
        </authorList>
    </citation>
    <scope>NUCLEOTIDE SEQUENCE</scope>
    <source>
        <strain evidence="1">ChiW13-3771</strain>
    </source>
</reference>
<evidence type="ECO:0000313" key="1">
    <source>
        <dbReference type="EMBL" id="HIR88456.1"/>
    </source>
</evidence>
<organism evidence="1 2">
    <name type="scientific">Candidatus Fimimorpha faecalis</name>
    <dbReference type="NCBI Taxonomy" id="2840824"/>
    <lineage>
        <taxon>Bacteria</taxon>
        <taxon>Bacillati</taxon>
        <taxon>Bacillota</taxon>
        <taxon>Clostridia</taxon>
        <taxon>Eubacteriales</taxon>
        <taxon>Candidatus Fimimorpha</taxon>
    </lineage>
</organism>
<dbReference type="AlphaFoldDB" id="A0A9D1JDF6"/>
<sequence length="67" mass="7863">MENKNEYCKKCGRALSSDEIAITKKLINRGTTTYYCIHCLSEAFEVKQEDIQEKIQYYKEIGCTLFK</sequence>
<reference evidence="1" key="2">
    <citation type="journal article" date="2021" name="PeerJ">
        <title>Extensive microbial diversity within the chicken gut microbiome revealed by metagenomics and culture.</title>
        <authorList>
            <person name="Gilroy R."/>
            <person name="Ravi A."/>
            <person name="Getino M."/>
            <person name="Pursley I."/>
            <person name="Horton D.L."/>
            <person name="Alikhan N.F."/>
            <person name="Baker D."/>
            <person name="Gharbi K."/>
            <person name="Hall N."/>
            <person name="Watson M."/>
            <person name="Adriaenssens E.M."/>
            <person name="Foster-Nyarko E."/>
            <person name="Jarju S."/>
            <person name="Secka A."/>
            <person name="Antonio M."/>
            <person name="Oren A."/>
            <person name="Chaudhuri R.R."/>
            <person name="La Ragione R."/>
            <person name="Hildebrand F."/>
            <person name="Pallen M.J."/>
        </authorList>
    </citation>
    <scope>NUCLEOTIDE SEQUENCE</scope>
    <source>
        <strain evidence="1">ChiW13-3771</strain>
    </source>
</reference>